<comment type="caution">
    <text evidence="1">The sequence shown here is derived from an EMBL/GenBank/DDBJ whole genome shotgun (WGS) entry which is preliminary data.</text>
</comment>
<evidence type="ECO:0000313" key="2">
    <source>
        <dbReference type="Proteomes" id="UP000814033"/>
    </source>
</evidence>
<reference evidence="1" key="2">
    <citation type="journal article" date="2022" name="New Phytol.">
        <title>Evolutionary transition to the ectomycorrhizal habit in the genomes of a hyperdiverse lineage of mushroom-forming fungi.</title>
        <authorList>
            <person name="Looney B."/>
            <person name="Miyauchi S."/>
            <person name="Morin E."/>
            <person name="Drula E."/>
            <person name="Courty P.E."/>
            <person name="Kohler A."/>
            <person name="Kuo A."/>
            <person name="LaButti K."/>
            <person name="Pangilinan J."/>
            <person name="Lipzen A."/>
            <person name="Riley R."/>
            <person name="Andreopoulos W."/>
            <person name="He G."/>
            <person name="Johnson J."/>
            <person name="Nolan M."/>
            <person name="Tritt A."/>
            <person name="Barry K.W."/>
            <person name="Grigoriev I.V."/>
            <person name="Nagy L.G."/>
            <person name="Hibbett D."/>
            <person name="Henrissat B."/>
            <person name="Matheny P.B."/>
            <person name="Labbe J."/>
            <person name="Martin F.M."/>
        </authorList>
    </citation>
    <scope>NUCLEOTIDE SEQUENCE</scope>
    <source>
        <strain evidence="1">FP105234-sp</strain>
    </source>
</reference>
<organism evidence="1 2">
    <name type="scientific">Auriscalpium vulgare</name>
    <dbReference type="NCBI Taxonomy" id="40419"/>
    <lineage>
        <taxon>Eukaryota</taxon>
        <taxon>Fungi</taxon>
        <taxon>Dikarya</taxon>
        <taxon>Basidiomycota</taxon>
        <taxon>Agaricomycotina</taxon>
        <taxon>Agaricomycetes</taxon>
        <taxon>Russulales</taxon>
        <taxon>Auriscalpiaceae</taxon>
        <taxon>Auriscalpium</taxon>
    </lineage>
</organism>
<evidence type="ECO:0000313" key="1">
    <source>
        <dbReference type="EMBL" id="KAI0049098.1"/>
    </source>
</evidence>
<dbReference type="Proteomes" id="UP000814033">
    <property type="component" value="Unassembled WGS sequence"/>
</dbReference>
<gene>
    <name evidence="1" type="ORF">FA95DRAFT_1489782</name>
</gene>
<proteinExistence type="predicted"/>
<name>A0ACB8RZ02_9AGAM</name>
<reference evidence="1" key="1">
    <citation type="submission" date="2021-02" db="EMBL/GenBank/DDBJ databases">
        <authorList>
            <consortium name="DOE Joint Genome Institute"/>
            <person name="Ahrendt S."/>
            <person name="Looney B.P."/>
            <person name="Miyauchi S."/>
            <person name="Morin E."/>
            <person name="Drula E."/>
            <person name="Courty P.E."/>
            <person name="Chicoki N."/>
            <person name="Fauchery L."/>
            <person name="Kohler A."/>
            <person name="Kuo A."/>
            <person name="Labutti K."/>
            <person name="Pangilinan J."/>
            <person name="Lipzen A."/>
            <person name="Riley R."/>
            <person name="Andreopoulos W."/>
            <person name="He G."/>
            <person name="Johnson J."/>
            <person name="Barry K.W."/>
            <person name="Grigoriev I.V."/>
            <person name="Nagy L."/>
            <person name="Hibbett D."/>
            <person name="Henrissat B."/>
            <person name="Matheny P.B."/>
            <person name="Labbe J."/>
            <person name="Martin F."/>
        </authorList>
    </citation>
    <scope>NUCLEOTIDE SEQUENCE</scope>
    <source>
        <strain evidence="1">FP105234-sp</strain>
    </source>
</reference>
<dbReference type="EMBL" id="MU275877">
    <property type="protein sequence ID" value="KAI0049098.1"/>
    <property type="molecule type" value="Genomic_DNA"/>
</dbReference>
<accession>A0ACB8RZ02</accession>
<protein>
    <submittedName>
        <fullName evidence="1">Uncharacterized protein</fullName>
    </submittedName>
</protein>
<sequence length="334" mass="38103">MSLAPSPKRIKLEQSESPRIPSPSASEVGNDMDTDEESDSEQCAICLQSITDRTLIPTCSHEFCFECLVVWCEQSRRCPLCSQATGDHLIHHIRSKYDYQKHYLPPLRTSPRPLRPPIGRGGSLAHANRRPRRERAWGRRDGAAQDEADALERAISWRRWIYRHDLYAKHVASNPYTRYRPFPTPAQFAAAPDLISRTTVFLRRELQVWPNTDVEFLVTFVVSLMKSIDIRSESAVKLLSEFLDMDTPYVPGGRHVNAEHFAHEIYCYLRSPYRDLTLYDTAVQVSELRSHRRHQCHVLTAHHVVRCPARCPAATGFPRPSAATGAITVTVVHI</sequence>
<keyword evidence="2" id="KW-1185">Reference proteome</keyword>